<dbReference type="AlphaFoldDB" id="A0A9P0HBJ0"/>
<evidence type="ECO:0000313" key="2">
    <source>
        <dbReference type="Proteomes" id="UP001152798"/>
    </source>
</evidence>
<dbReference type="Proteomes" id="UP001152798">
    <property type="component" value="Chromosome 4"/>
</dbReference>
<proteinExistence type="predicted"/>
<keyword evidence="2" id="KW-1185">Reference proteome</keyword>
<accession>A0A9P0HBJ0</accession>
<name>A0A9P0HBJ0_NEZVI</name>
<gene>
    <name evidence="1" type="ORF">NEZAVI_LOCUS8702</name>
</gene>
<organism evidence="1 2">
    <name type="scientific">Nezara viridula</name>
    <name type="common">Southern green stink bug</name>
    <name type="synonym">Cimex viridulus</name>
    <dbReference type="NCBI Taxonomy" id="85310"/>
    <lineage>
        <taxon>Eukaryota</taxon>
        <taxon>Metazoa</taxon>
        <taxon>Ecdysozoa</taxon>
        <taxon>Arthropoda</taxon>
        <taxon>Hexapoda</taxon>
        <taxon>Insecta</taxon>
        <taxon>Pterygota</taxon>
        <taxon>Neoptera</taxon>
        <taxon>Paraneoptera</taxon>
        <taxon>Hemiptera</taxon>
        <taxon>Heteroptera</taxon>
        <taxon>Panheteroptera</taxon>
        <taxon>Pentatomomorpha</taxon>
        <taxon>Pentatomoidea</taxon>
        <taxon>Pentatomidae</taxon>
        <taxon>Pentatominae</taxon>
        <taxon>Nezara</taxon>
    </lineage>
</organism>
<evidence type="ECO:0000313" key="1">
    <source>
        <dbReference type="EMBL" id="CAH1399210.1"/>
    </source>
</evidence>
<dbReference type="EMBL" id="OV725080">
    <property type="protein sequence ID" value="CAH1399210.1"/>
    <property type="molecule type" value="Genomic_DNA"/>
</dbReference>
<protein>
    <submittedName>
        <fullName evidence="1">Uncharacterized protein</fullName>
    </submittedName>
</protein>
<sequence length="79" mass="9644">MSVTFDQLMLHLKQVIHLKLHTPKNWQTPMWIGNNLHEYLENLHEHSPSVCKPLNESEEKLYINNEKIVFYNDYLFYRE</sequence>
<reference evidence="1" key="1">
    <citation type="submission" date="2022-01" db="EMBL/GenBank/DDBJ databases">
        <authorList>
            <person name="King R."/>
        </authorList>
    </citation>
    <scope>NUCLEOTIDE SEQUENCE</scope>
</reference>